<name>A0AAD8B7B0_BIOPF</name>
<evidence type="ECO:0000313" key="6">
    <source>
        <dbReference type="Proteomes" id="UP001233172"/>
    </source>
</evidence>
<keyword evidence="2 3" id="KW-0378">Hydrolase</keyword>
<evidence type="ECO:0000256" key="3">
    <source>
        <dbReference type="RuleBase" id="RU361235"/>
    </source>
</evidence>
<accession>A0AAD8B7B0</accession>
<dbReference type="EMBL" id="JASAOG010000142">
    <property type="protein sequence ID" value="KAK0048045.1"/>
    <property type="molecule type" value="Genomic_DNA"/>
</dbReference>
<dbReference type="InterPro" id="IPR019826">
    <property type="entry name" value="Carboxylesterase_B_AS"/>
</dbReference>
<evidence type="ECO:0000256" key="1">
    <source>
        <dbReference type="ARBA" id="ARBA00005964"/>
    </source>
</evidence>
<evidence type="ECO:0000259" key="4">
    <source>
        <dbReference type="Pfam" id="PF00135"/>
    </source>
</evidence>
<dbReference type="GO" id="GO:0016787">
    <property type="term" value="F:hydrolase activity"/>
    <property type="evidence" value="ECO:0007669"/>
    <property type="project" value="UniProtKB-KW"/>
</dbReference>
<reference evidence="5" key="2">
    <citation type="submission" date="2023-04" db="EMBL/GenBank/DDBJ databases">
        <authorList>
            <person name="Bu L."/>
            <person name="Lu L."/>
            <person name="Laidemitt M.R."/>
            <person name="Zhang S.M."/>
            <person name="Mutuku M."/>
            <person name="Mkoji G."/>
            <person name="Steinauer M."/>
            <person name="Loker E.S."/>
        </authorList>
    </citation>
    <scope>NUCLEOTIDE SEQUENCE</scope>
    <source>
        <strain evidence="5">KasaAsao</strain>
        <tissue evidence="5">Whole Snail</tissue>
    </source>
</reference>
<dbReference type="PANTHER" id="PTHR45570:SF1">
    <property type="entry name" value="CARBOXYLIC ESTER HYDROLASE"/>
    <property type="match status" value="1"/>
</dbReference>
<dbReference type="InterPro" id="IPR029058">
    <property type="entry name" value="AB_hydrolase_fold"/>
</dbReference>
<evidence type="ECO:0000313" key="5">
    <source>
        <dbReference type="EMBL" id="KAK0048045.1"/>
    </source>
</evidence>
<comment type="caution">
    <text evidence="5">The sequence shown here is derived from an EMBL/GenBank/DDBJ whole genome shotgun (WGS) entry which is preliminary data.</text>
</comment>
<proteinExistence type="inferred from homology"/>
<dbReference type="PROSITE" id="PS00122">
    <property type="entry name" value="CARBOXYLESTERASE_B_1"/>
    <property type="match status" value="1"/>
</dbReference>
<dbReference type="AlphaFoldDB" id="A0AAD8B7B0"/>
<keyword evidence="6" id="KW-1185">Reference proteome</keyword>
<dbReference type="Gene3D" id="3.40.50.1820">
    <property type="entry name" value="alpha/beta hydrolase"/>
    <property type="match status" value="1"/>
</dbReference>
<dbReference type="SUPFAM" id="SSF53474">
    <property type="entry name" value="alpha/beta-Hydrolases"/>
    <property type="match status" value="1"/>
</dbReference>
<feature type="domain" description="Carboxylesterase type B" evidence="4">
    <location>
        <begin position="37"/>
        <end position="501"/>
    </location>
</feature>
<reference evidence="5" key="1">
    <citation type="journal article" date="2023" name="PLoS Negl. Trop. Dis.">
        <title>A genome sequence for Biomphalaria pfeifferi, the major vector snail for the human-infecting parasite Schistosoma mansoni.</title>
        <authorList>
            <person name="Bu L."/>
            <person name="Lu L."/>
            <person name="Laidemitt M.R."/>
            <person name="Zhang S.M."/>
            <person name="Mutuku M."/>
            <person name="Mkoji G."/>
            <person name="Steinauer M."/>
            <person name="Loker E.S."/>
        </authorList>
    </citation>
    <scope>NUCLEOTIDE SEQUENCE</scope>
    <source>
        <strain evidence="5">KasaAsao</strain>
    </source>
</reference>
<dbReference type="EC" id="3.1.1.-" evidence="3"/>
<dbReference type="InterPro" id="IPR002018">
    <property type="entry name" value="CarbesteraseB"/>
</dbReference>
<dbReference type="InterPro" id="IPR019819">
    <property type="entry name" value="Carboxylesterase_B_CS"/>
</dbReference>
<evidence type="ECO:0000256" key="2">
    <source>
        <dbReference type="ARBA" id="ARBA00022801"/>
    </source>
</evidence>
<comment type="similarity">
    <text evidence="1 3">Belongs to the type-B carboxylesterase/lipase family.</text>
</comment>
<dbReference type="Proteomes" id="UP001233172">
    <property type="component" value="Unassembled WGS sequence"/>
</dbReference>
<organism evidence="5 6">
    <name type="scientific">Biomphalaria pfeifferi</name>
    <name type="common">Bloodfluke planorb</name>
    <name type="synonym">Freshwater snail</name>
    <dbReference type="NCBI Taxonomy" id="112525"/>
    <lineage>
        <taxon>Eukaryota</taxon>
        <taxon>Metazoa</taxon>
        <taxon>Spiralia</taxon>
        <taxon>Lophotrochozoa</taxon>
        <taxon>Mollusca</taxon>
        <taxon>Gastropoda</taxon>
        <taxon>Heterobranchia</taxon>
        <taxon>Euthyneura</taxon>
        <taxon>Panpulmonata</taxon>
        <taxon>Hygrophila</taxon>
        <taxon>Lymnaeoidea</taxon>
        <taxon>Planorbidae</taxon>
        <taxon>Biomphalaria</taxon>
    </lineage>
</organism>
<dbReference type="Pfam" id="PF00135">
    <property type="entry name" value="COesterase"/>
    <property type="match status" value="1"/>
</dbReference>
<gene>
    <name evidence="5" type="ORF">Bpfe_022485</name>
</gene>
<sequence length="623" mass="68760">MTWTGFFCPNRHVHFSLFLWLSIYSCVGAIGRASLKDVVVPTTEGPLRGLDNGLTQAFRGIPYAAPPVGSLRWKPPQPPKSWHPSVLDAQFDAPGCPQLGCTKLTPPIACPQKTSEDCLYLNVFAPSGAKNGTNLPVMVYIHGGNFFYMSGSSLLFDGSALAQTGDVVVVTLNYRLGALGFLVTGDTEDDARGNYGLYDQVMALKWVKVNIAAFGGDPNMVTLFGQSAGAQSTLQHMTEEDTSTLFHRVIIESSPVALPYKTYQEAFILGGLLAETLGCPVRDMACLRSKPSDQVAQAALATRADIASLKFLELFEPYGPYIDGITVKGQPLDVMRAGQFFKKPMIVGTTREETVLYIYGSYNKTVSIAQYLTLLLIERPDKFLKIAEHYKPTMTTEDQRELLVNVSTDLVFWCPTRNLTRTLLGQGMGDIWMYLWDHAFSFPGWGPVTFCEGRVCHGTEIVYVFHTADKGNFTFTKEEELLSSSIMQYWTNFAWTGDPNIGHQGARQEVKGAGVGSASFKVLSGLERTLAEELSDKTGVHPKHGEVARVALEIEVSVDTQIFKAQLGFSKRTIKGSQLVWPKYSGGTGWTAMHFQVPQNQIIEDYKADRCNFWDSIGYSVPK</sequence>
<protein>
    <recommendedName>
        <fullName evidence="3">Carboxylic ester hydrolase</fullName>
        <ecNumber evidence="3">3.1.1.-</ecNumber>
    </recommendedName>
</protein>
<dbReference type="PROSITE" id="PS00941">
    <property type="entry name" value="CARBOXYLESTERASE_B_2"/>
    <property type="match status" value="1"/>
</dbReference>
<dbReference type="PANTHER" id="PTHR45570">
    <property type="entry name" value="CARBOXYLIC ESTER HYDROLASE"/>
    <property type="match status" value="1"/>
</dbReference>